<accession>A0ABP0KEI9</accession>
<dbReference type="EMBL" id="CAXAMN010008446">
    <property type="protein sequence ID" value="CAK9025212.1"/>
    <property type="molecule type" value="Genomic_DNA"/>
</dbReference>
<evidence type="ECO:0000313" key="2">
    <source>
        <dbReference type="EMBL" id="CAK9025212.1"/>
    </source>
</evidence>
<name>A0ABP0KEI9_9DINO</name>
<protein>
    <submittedName>
        <fullName evidence="2">Uncharacterized protein</fullName>
    </submittedName>
</protein>
<gene>
    <name evidence="2" type="ORF">CCMP2556_LOCUS15915</name>
</gene>
<feature type="compositionally biased region" description="Basic and acidic residues" evidence="1">
    <location>
        <begin position="262"/>
        <end position="271"/>
    </location>
</feature>
<organism evidence="2 3">
    <name type="scientific">Durusdinium trenchii</name>
    <dbReference type="NCBI Taxonomy" id="1381693"/>
    <lineage>
        <taxon>Eukaryota</taxon>
        <taxon>Sar</taxon>
        <taxon>Alveolata</taxon>
        <taxon>Dinophyceae</taxon>
        <taxon>Suessiales</taxon>
        <taxon>Symbiodiniaceae</taxon>
        <taxon>Durusdinium</taxon>
    </lineage>
</organism>
<feature type="region of interest" description="Disordered" evidence="1">
    <location>
        <begin position="261"/>
        <end position="313"/>
    </location>
</feature>
<keyword evidence="3" id="KW-1185">Reference proteome</keyword>
<reference evidence="2 3" key="1">
    <citation type="submission" date="2024-02" db="EMBL/GenBank/DDBJ databases">
        <authorList>
            <person name="Chen Y."/>
            <person name="Shah S."/>
            <person name="Dougan E. K."/>
            <person name="Thang M."/>
            <person name="Chan C."/>
        </authorList>
    </citation>
    <scope>NUCLEOTIDE SEQUENCE [LARGE SCALE GENOMIC DNA]</scope>
</reference>
<proteinExistence type="predicted"/>
<comment type="caution">
    <text evidence="2">The sequence shown here is derived from an EMBL/GenBank/DDBJ whole genome shotgun (WGS) entry which is preliminary data.</text>
</comment>
<dbReference type="Proteomes" id="UP001642484">
    <property type="component" value="Unassembled WGS sequence"/>
</dbReference>
<evidence type="ECO:0000256" key="1">
    <source>
        <dbReference type="SAM" id="MobiDB-lite"/>
    </source>
</evidence>
<evidence type="ECO:0000313" key="3">
    <source>
        <dbReference type="Proteomes" id="UP001642484"/>
    </source>
</evidence>
<sequence>MRLELLEKSEEGSLQLGKAGRSQSALSCVEKLFNVFEGLAFPRAPQELWQYMRAVRTCLGQCPRCFLMGVSYLSPHIARKFFENAIQRGGWSTSSVCSVLDWDTLWTRPDEPDHWAGVVRSVNLTQLSELGCPPWHLPMYSCLLKRAFMASKALAGTCLSSEAACNLSSNIIMGAWLGQCKPLCSKAGARLSLGGSASIAARCDIAEEASADRVDIDMDFTDVRRPPRAIAELDVKFEEEEAGEKISKVIGQVTQKILNHIEPTERRELTKNAHSRKVKVTSEGGPKKVTSGPPESEQELAQRPPPAATGASSAWKLMKREEMLEAHEVLVLERQRALQEEEATPMLTRLPLDKFNSFTGRVSAKAVKLLHEFQDQRTEGQDMVAVSWWRGNPQLLRLDRWKRPGSPRPKRRYVAHAPSTAALRPLPLGCVVRICQALAWDWIEVGRAFKGVCWLPVTDHIYVARLLRHVDCKAHECHGSRACQLRTAVCKNKGLMEEVSQWTCRLAFTQFCTSGISRNFAREAGSREGFETGPFWDQCSVARIEGVPYFPFGQLCYCNIPVMLSIDTLHLLKTGTGAFTLHDPECDAESFSRMNPVYLTSSSDACGLHIMMFVGALVSSCTEGSRGLSVTSMARNALLAYYLLLANLAQLQAKHGKAWSSKFLPLCTIRSIAKTLACALLICKSAANIGCAHCFAEKQLSELKRDYTGKPSIKDAILSTQKSHLQQMKWKLPPPSSSACNNVSDEELRKIAAQALQNASRFLSWVTRGKRPQDIRETLFNWWKDMLKVATAARRVQWTLPQSLMLSWQLDVDFPEKIERAGTRASVAAKQALKYLGVRSPEHFVLAHAETRKACGRFLCGEGNHLAPAWAKPIIDAVAPEFRPGRKAIEQPLRIIFGVGAPARSNLAPSPAQFGDARMTAREANAVLQSAFPAAFEWLLKRRGRARARRFK</sequence>